<evidence type="ECO:0000313" key="2">
    <source>
        <dbReference type="EMBL" id="NMC62923.1"/>
    </source>
</evidence>
<comment type="caution">
    <text evidence="2">The sequence shown here is derived from an EMBL/GenBank/DDBJ whole genome shotgun (WGS) entry which is preliminary data.</text>
</comment>
<protein>
    <submittedName>
        <fullName evidence="2">Uncharacterized protein</fullName>
    </submittedName>
</protein>
<proteinExistence type="predicted"/>
<evidence type="ECO:0000313" key="3">
    <source>
        <dbReference type="Proteomes" id="UP000524246"/>
    </source>
</evidence>
<gene>
    <name evidence="2" type="ORF">GYA55_07110</name>
</gene>
<feature type="region of interest" description="Disordered" evidence="1">
    <location>
        <begin position="216"/>
        <end position="255"/>
    </location>
</feature>
<organism evidence="2 3">
    <name type="scientific">SAR324 cluster bacterium</name>
    <dbReference type="NCBI Taxonomy" id="2024889"/>
    <lineage>
        <taxon>Bacteria</taxon>
        <taxon>Deltaproteobacteria</taxon>
        <taxon>SAR324 cluster</taxon>
    </lineage>
</organism>
<dbReference type="Proteomes" id="UP000524246">
    <property type="component" value="Unassembled WGS sequence"/>
</dbReference>
<dbReference type="EMBL" id="JAAZON010000312">
    <property type="protein sequence ID" value="NMC62923.1"/>
    <property type="molecule type" value="Genomic_DNA"/>
</dbReference>
<feature type="region of interest" description="Disordered" evidence="1">
    <location>
        <begin position="144"/>
        <end position="165"/>
    </location>
</feature>
<accession>A0A7X9IJB2</accession>
<evidence type="ECO:0000256" key="1">
    <source>
        <dbReference type="SAM" id="MobiDB-lite"/>
    </source>
</evidence>
<feature type="compositionally biased region" description="Polar residues" evidence="1">
    <location>
        <begin position="238"/>
        <end position="255"/>
    </location>
</feature>
<reference evidence="2 3" key="1">
    <citation type="journal article" date="2020" name="Biotechnol. Biofuels">
        <title>New insights from the biogas microbiome by comprehensive genome-resolved metagenomics of nearly 1600 species originating from multiple anaerobic digesters.</title>
        <authorList>
            <person name="Campanaro S."/>
            <person name="Treu L."/>
            <person name="Rodriguez-R L.M."/>
            <person name="Kovalovszki A."/>
            <person name="Ziels R.M."/>
            <person name="Maus I."/>
            <person name="Zhu X."/>
            <person name="Kougias P.G."/>
            <person name="Basile A."/>
            <person name="Luo G."/>
            <person name="Schluter A."/>
            <person name="Konstantinidis K.T."/>
            <person name="Angelidaki I."/>
        </authorList>
    </citation>
    <scope>NUCLEOTIDE SEQUENCE [LARGE SCALE GENOMIC DNA]</scope>
    <source>
        <strain evidence="2">AS27yjCOA_65</strain>
    </source>
</reference>
<name>A0A7X9IJB2_9DELT</name>
<sequence>MALSLDDLKAQNLGSRIPTANSELMGSFVSTVATSESNSKLAYAIYKEAEQPGFLNTSFFENPRIDRRAFFAPQNDLSTNIQDVLEREGLRGFAFGNFDAYTVQEISAQAHSFAANVQIDHSPERIIIGPIDALQELLFGPRKKTDKERLGGGRENANYPKRRFPRRRVHLESSAPKEAQILGHKTSRLTDAEKGEIALASAEHGEPNQEFILHVNKPNPPKAEDPDFRNKSIPAPNTLGSFSKGTWRQDYFNNH</sequence>
<dbReference type="AlphaFoldDB" id="A0A7X9IJB2"/>